<evidence type="ECO:0000313" key="3">
    <source>
        <dbReference type="EMBL" id="MXR52062.1"/>
    </source>
</evidence>
<accession>A0A6B0T9M6</accession>
<comment type="caution">
    <text evidence="3">The sequence shown here is derived from an EMBL/GenBank/DDBJ whole genome shotgun (WGS) entry which is preliminary data.</text>
</comment>
<name>A0A6B0T9M6_9EURY</name>
<dbReference type="SUPFAM" id="SSF57997">
    <property type="entry name" value="Tropomyosin"/>
    <property type="match status" value="1"/>
</dbReference>
<sequence>MSDSQAYEEVAISSDGVTVIKRFEEDEFPVPAIAFEFESAREEAVTVTMSDTVPEGIEVEDLGFHPEYGSEFWTIDDDTITFERELEAGGTYTTVYGIRATGSDDVQQFLTEPTIESVDPPLSGETQSPEDVIPETDDDVVKDAIAGDGEIPGLEDPGDDPTDEEDVTLELNDPNESESAGPDPAGEADEDEQTATAGETELAVEGESLTAALAAEIREQNVSGEDLKLLRRALDVAEQEDGGGSDRARIAQLQDDISDLRAYTGALEEFLDENGTGEEIIEEFEGRLESFDQRLDSVQSELEANSEEITSVSADLDEMSETVSSVDSEIESLSGEVADVSSEMEAIETEIDDVSSDLEAMDTTVEELDESIEEIEGSIAELEEQVTDDEVVERIEEMERTLDDLQTWQEQIKETFGG</sequence>
<feature type="compositionally biased region" description="Acidic residues" evidence="2">
    <location>
        <begin position="156"/>
        <end position="176"/>
    </location>
</feature>
<keyword evidence="4" id="KW-1185">Reference proteome</keyword>
<keyword evidence="1" id="KW-0175">Coiled coil</keyword>
<dbReference type="RefSeq" id="WP_159764207.1">
    <property type="nucleotide sequence ID" value="NZ_WUUT01000004.1"/>
</dbReference>
<dbReference type="AlphaFoldDB" id="A0A6B0T9M6"/>
<protein>
    <recommendedName>
        <fullName evidence="5">t-SNARE coiled-coil homology domain-containing protein</fullName>
    </recommendedName>
</protein>
<evidence type="ECO:0008006" key="5">
    <source>
        <dbReference type="Google" id="ProtNLM"/>
    </source>
</evidence>
<evidence type="ECO:0000256" key="1">
    <source>
        <dbReference type="SAM" id="Coils"/>
    </source>
</evidence>
<reference evidence="3 4" key="1">
    <citation type="submission" date="2019-12" db="EMBL/GenBank/DDBJ databases">
        <title>Isolation and characterization of three novel carbon monoxide-oxidizing members of Halobacteria from salione crusts and soils.</title>
        <authorList>
            <person name="Myers M.R."/>
            <person name="King G.M."/>
        </authorList>
    </citation>
    <scope>NUCLEOTIDE SEQUENCE [LARGE SCALE GENOMIC DNA]</scope>
    <source>
        <strain evidence="3 4">WSH3</strain>
    </source>
</reference>
<organism evidence="3 4">
    <name type="scientific">Halovenus carboxidivorans</name>
    <dbReference type="NCBI Taxonomy" id="2692199"/>
    <lineage>
        <taxon>Archaea</taxon>
        <taxon>Methanobacteriati</taxon>
        <taxon>Methanobacteriota</taxon>
        <taxon>Stenosarchaea group</taxon>
        <taxon>Halobacteria</taxon>
        <taxon>Halobacteriales</taxon>
        <taxon>Haloarculaceae</taxon>
        <taxon>Halovenus</taxon>
    </lineage>
</organism>
<evidence type="ECO:0000313" key="4">
    <source>
        <dbReference type="Proteomes" id="UP000466535"/>
    </source>
</evidence>
<dbReference type="OrthoDB" id="242713at2157"/>
<feature type="coiled-coil region" evidence="1">
    <location>
        <begin position="281"/>
        <end position="392"/>
    </location>
</feature>
<feature type="region of interest" description="Disordered" evidence="2">
    <location>
        <begin position="113"/>
        <end position="199"/>
    </location>
</feature>
<evidence type="ECO:0000256" key="2">
    <source>
        <dbReference type="SAM" id="MobiDB-lite"/>
    </source>
</evidence>
<dbReference type="Proteomes" id="UP000466535">
    <property type="component" value="Unassembled WGS sequence"/>
</dbReference>
<gene>
    <name evidence="3" type="ORF">GRX03_10685</name>
</gene>
<dbReference type="EMBL" id="WUUT01000004">
    <property type="protein sequence ID" value="MXR52062.1"/>
    <property type="molecule type" value="Genomic_DNA"/>
</dbReference>
<proteinExistence type="predicted"/>
<dbReference type="Gene3D" id="1.20.5.340">
    <property type="match status" value="1"/>
</dbReference>
<dbReference type="Gene3D" id="1.10.287.1490">
    <property type="match status" value="1"/>
</dbReference>